<organism evidence="7 8">
    <name type="scientific">Aeoliella straminimaris</name>
    <dbReference type="NCBI Taxonomy" id="2954799"/>
    <lineage>
        <taxon>Bacteria</taxon>
        <taxon>Pseudomonadati</taxon>
        <taxon>Planctomycetota</taxon>
        <taxon>Planctomycetia</taxon>
        <taxon>Pirellulales</taxon>
        <taxon>Lacipirellulaceae</taxon>
        <taxon>Aeoliella</taxon>
    </lineage>
</organism>
<comment type="similarity">
    <text evidence="2">Belongs to the TerC family.</text>
</comment>
<keyword evidence="3 6" id="KW-0812">Transmembrane</keyword>
<evidence type="ECO:0000256" key="1">
    <source>
        <dbReference type="ARBA" id="ARBA00004141"/>
    </source>
</evidence>
<reference evidence="7" key="1">
    <citation type="submission" date="2022-06" db="EMBL/GenBank/DDBJ databases">
        <title>Aeoliella straminimaris, a novel planctomycete from sediments.</title>
        <authorList>
            <person name="Vitorino I.R."/>
            <person name="Lage O.M."/>
        </authorList>
    </citation>
    <scope>NUCLEOTIDE SEQUENCE</scope>
    <source>
        <strain evidence="7">ICT_H6.2</strain>
    </source>
</reference>
<sequence>MEELFTLQSLAALATLSILEIVLGIDNIVFLAILTGKLPEESQPKARVLGLLLAAVGRVVLLLAISWVITLDDYIVVTLPLDLPGVPAGTHELSPDEVAEANRGETPLSVKDLILITGGLFLLAKSTLEIGHDIEGGAHSSGPTPRKAFFAVLLQIVAIDMVFSLDSVLTAVGMVNPDEYQHYWAALTIMITAVMLAIIVMMVFSGPISKFVNNHPSVKMLALAFLILIGVVLVAEGLHSHVPRGYIYFSMGFSLFVEMLNLRASARREAAAAESAG</sequence>
<keyword evidence="5 6" id="KW-0472">Membrane</keyword>
<protein>
    <submittedName>
        <fullName evidence="7">TerC family protein</fullName>
    </submittedName>
</protein>
<dbReference type="Pfam" id="PF03741">
    <property type="entry name" value="TerC"/>
    <property type="match status" value="1"/>
</dbReference>
<dbReference type="Proteomes" id="UP001155241">
    <property type="component" value="Unassembled WGS sequence"/>
</dbReference>
<evidence type="ECO:0000313" key="8">
    <source>
        <dbReference type="Proteomes" id="UP001155241"/>
    </source>
</evidence>
<dbReference type="RefSeq" id="WP_252855503.1">
    <property type="nucleotide sequence ID" value="NZ_JAMXLR010000092.1"/>
</dbReference>
<accession>A0A9X2FG31</accession>
<evidence type="ECO:0000256" key="6">
    <source>
        <dbReference type="SAM" id="Phobius"/>
    </source>
</evidence>
<proteinExistence type="inferred from homology"/>
<comment type="caution">
    <text evidence="7">The sequence shown here is derived from an EMBL/GenBank/DDBJ whole genome shotgun (WGS) entry which is preliminary data.</text>
</comment>
<evidence type="ECO:0000256" key="3">
    <source>
        <dbReference type="ARBA" id="ARBA00022692"/>
    </source>
</evidence>
<comment type="subcellular location">
    <subcellularLocation>
        <location evidence="1">Membrane</location>
        <topology evidence="1">Multi-pass membrane protein</topology>
    </subcellularLocation>
</comment>
<keyword evidence="4 6" id="KW-1133">Transmembrane helix</keyword>
<evidence type="ECO:0000256" key="5">
    <source>
        <dbReference type="ARBA" id="ARBA00023136"/>
    </source>
</evidence>
<feature type="transmembrane region" description="Helical" evidence="6">
    <location>
        <begin position="48"/>
        <end position="69"/>
    </location>
</feature>
<keyword evidence="8" id="KW-1185">Reference proteome</keyword>
<evidence type="ECO:0000256" key="4">
    <source>
        <dbReference type="ARBA" id="ARBA00022989"/>
    </source>
</evidence>
<dbReference type="PANTHER" id="PTHR30238:SF4">
    <property type="entry name" value="SLL1022 PROTEIN"/>
    <property type="match status" value="1"/>
</dbReference>
<dbReference type="AlphaFoldDB" id="A0A9X2FG31"/>
<evidence type="ECO:0000313" key="7">
    <source>
        <dbReference type="EMBL" id="MCO6047392.1"/>
    </source>
</evidence>
<feature type="transmembrane region" description="Helical" evidence="6">
    <location>
        <begin position="12"/>
        <end position="36"/>
    </location>
</feature>
<dbReference type="EMBL" id="JAMXLR010000092">
    <property type="protein sequence ID" value="MCO6047392.1"/>
    <property type="molecule type" value="Genomic_DNA"/>
</dbReference>
<dbReference type="GO" id="GO:0016020">
    <property type="term" value="C:membrane"/>
    <property type="evidence" value="ECO:0007669"/>
    <property type="project" value="UniProtKB-SubCell"/>
</dbReference>
<dbReference type="InterPro" id="IPR005496">
    <property type="entry name" value="Integral_membrane_TerC"/>
</dbReference>
<feature type="transmembrane region" description="Helical" evidence="6">
    <location>
        <begin position="220"/>
        <end position="239"/>
    </location>
</feature>
<name>A0A9X2FG31_9BACT</name>
<evidence type="ECO:0000256" key="2">
    <source>
        <dbReference type="ARBA" id="ARBA00007511"/>
    </source>
</evidence>
<feature type="transmembrane region" description="Helical" evidence="6">
    <location>
        <begin position="184"/>
        <end position="208"/>
    </location>
</feature>
<dbReference type="PANTHER" id="PTHR30238">
    <property type="entry name" value="MEMBRANE BOUND PREDICTED REDOX MODULATOR"/>
    <property type="match status" value="1"/>
</dbReference>
<gene>
    <name evidence="7" type="ORF">NG895_26110</name>
</gene>
<feature type="transmembrane region" description="Helical" evidence="6">
    <location>
        <begin position="149"/>
        <end position="172"/>
    </location>
</feature>